<dbReference type="EMBL" id="JACGWM010000008">
    <property type="protein sequence ID" value="KAL0357147.1"/>
    <property type="molecule type" value="Genomic_DNA"/>
</dbReference>
<feature type="compositionally biased region" description="Acidic residues" evidence="3">
    <location>
        <begin position="346"/>
        <end position="358"/>
    </location>
</feature>
<dbReference type="GO" id="GO:0005739">
    <property type="term" value="C:mitochondrion"/>
    <property type="evidence" value="ECO:0007669"/>
    <property type="project" value="TreeGrafter"/>
</dbReference>
<dbReference type="PANTHER" id="PTHR31711">
    <property type="entry name" value="ARGININE AND GLUTAMATE-RICH PROTEIN 1"/>
    <property type="match status" value="1"/>
</dbReference>
<feature type="region of interest" description="Disordered" evidence="3">
    <location>
        <begin position="129"/>
        <end position="179"/>
    </location>
</feature>
<dbReference type="GO" id="GO:0045296">
    <property type="term" value="F:cadherin binding"/>
    <property type="evidence" value="ECO:0007669"/>
    <property type="project" value="TreeGrafter"/>
</dbReference>
<dbReference type="Pfam" id="PF15346">
    <property type="entry name" value="ARGLU"/>
    <property type="match status" value="1"/>
</dbReference>
<organism evidence="5">
    <name type="scientific">Sesamum calycinum</name>
    <dbReference type="NCBI Taxonomy" id="2727403"/>
    <lineage>
        <taxon>Eukaryota</taxon>
        <taxon>Viridiplantae</taxon>
        <taxon>Streptophyta</taxon>
        <taxon>Embryophyta</taxon>
        <taxon>Tracheophyta</taxon>
        <taxon>Spermatophyta</taxon>
        <taxon>Magnoliopsida</taxon>
        <taxon>eudicotyledons</taxon>
        <taxon>Gunneridae</taxon>
        <taxon>Pentapetalae</taxon>
        <taxon>asterids</taxon>
        <taxon>lamiids</taxon>
        <taxon>Lamiales</taxon>
        <taxon>Pedaliaceae</taxon>
        <taxon>Sesamum</taxon>
    </lineage>
</organism>
<evidence type="ECO:0000256" key="2">
    <source>
        <dbReference type="SAM" id="Coils"/>
    </source>
</evidence>
<feature type="compositionally biased region" description="Basic and acidic residues" evidence="3">
    <location>
        <begin position="510"/>
        <end position="529"/>
    </location>
</feature>
<feature type="domain" description="STI1/HOP DP" evidence="4">
    <location>
        <begin position="289"/>
        <end position="332"/>
    </location>
</feature>
<feature type="region of interest" description="Disordered" evidence="3">
    <location>
        <begin position="459"/>
        <end position="529"/>
    </location>
</feature>
<name>A0AAW2PPZ7_9LAMI</name>
<evidence type="ECO:0000256" key="3">
    <source>
        <dbReference type="SAM" id="MobiDB-lite"/>
    </source>
</evidence>
<keyword evidence="2" id="KW-0175">Coiled coil</keyword>
<dbReference type="PANTHER" id="PTHR31711:SF1">
    <property type="entry name" value="ARGININE AND GLUTAMATE-RICH PROTEIN 1"/>
    <property type="match status" value="1"/>
</dbReference>
<sequence>MSQASKAPPVPKDEGKSDAAASTTSAGIPSEQGRATPPVAAMPNPLDLSAMIGLINDPSISGILDNLINPPNKDQLEEQRRRIMEDPSLKPILEEFDNDGPAAMMRYCYDEAFRQNMGKAMGFDVGADGAASAGEDKTEEANGIKTPLVPKDEEKSDAAASTTSAGTQSGQGRVTPPVAGMPNPFDFSAMTGLLNDPSIKELAEQIAKDPSFNQMAEQLQKTFQGVSVDEGIPNFDTQQYYSTMQQVMQNPQFMTMAERLGSALMQDPAMSGMLENLTNPANKDQLEERMTRIKEDPSLKPILEEIENGGPAAMMRYWNDKEVLQKLGEAMGFAVGAEGATSAGEAAEDETEEANDEESIVHHTASVGDVEGLKKAIADGADKDEEDSEEGLHCILHVDTASTLQNLDGKTPIDVAKLNNQNEWFRGDSEFFLVNLDAVHIAGDRFDFVVAYFDKRRSRSLSSRRHKSRSPTPRRRKSRSPTPKRNKRQRKRSTSSSPLTASPSVSTGTKETKDASEKLKKRAEEKKRRQQEAELKLIEEETAKRVAEEIRKKVEESLNSEEIKLEIKKRLDEGRKKLASDVAVQLEKEKEEALIEARRREANMLWFCARGHRAIVALWSGGCMMFLCISLFRIADEEHVQEQAQREKEELERMMEENRRKLEEAQRREALEQQRLEEERYRELEELQRQKEEALRRKKQQEEEERAKQMKVLGKNKSRPKLSFALSLK</sequence>
<protein>
    <submittedName>
        <fullName evidence="5">Ankyrin repeat domain-containing protein 2B</fullName>
    </submittedName>
</protein>
<reference evidence="5" key="1">
    <citation type="submission" date="2020-06" db="EMBL/GenBank/DDBJ databases">
        <authorList>
            <person name="Li T."/>
            <person name="Hu X."/>
            <person name="Zhang T."/>
            <person name="Song X."/>
            <person name="Zhang H."/>
            <person name="Dai N."/>
            <person name="Sheng W."/>
            <person name="Hou X."/>
            <person name="Wei L."/>
        </authorList>
    </citation>
    <scope>NUCLEOTIDE SEQUENCE</scope>
    <source>
        <strain evidence="5">KEN8</strain>
        <tissue evidence="5">Leaf</tissue>
    </source>
</reference>
<accession>A0AAW2PPZ7</accession>
<feature type="region of interest" description="Disordered" evidence="3">
    <location>
        <begin position="1"/>
        <end position="44"/>
    </location>
</feature>
<dbReference type="InterPro" id="IPR033371">
    <property type="entry name" value="ARGLU1"/>
</dbReference>
<feature type="coiled-coil region" evidence="2">
    <location>
        <begin position="576"/>
        <end position="603"/>
    </location>
</feature>
<feature type="compositionally biased region" description="Low complexity" evidence="3">
    <location>
        <begin position="494"/>
        <end position="507"/>
    </location>
</feature>
<evidence type="ECO:0000313" key="5">
    <source>
        <dbReference type="EMBL" id="KAL0357147.1"/>
    </source>
</evidence>
<gene>
    <name evidence="5" type="ORF">Scaly_1400400</name>
</gene>
<feature type="compositionally biased region" description="Low complexity" evidence="3">
    <location>
        <begin position="158"/>
        <end position="172"/>
    </location>
</feature>
<dbReference type="InterPro" id="IPR041243">
    <property type="entry name" value="STI1/HOP_DP"/>
</dbReference>
<dbReference type="AlphaFoldDB" id="A0AAW2PPZ7"/>
<dbReference type="Pfam" id="PF17830">
    <property type="entry name" value="STI1-HOP_DP"/>
    <property type="match status" value="1"/>
</dbReference>
<evidence type="ECO:0000256" key="1">
    <source>
        <dbReference type="ARBA" id="ARBA00022737"/>
    </source>
</evidence>
<feature type="compositionally biased region" description="Basic residues" evidence="3">
    <location>
        <begin position="459"/>
        <end position="493"/>
    </location>
</feature>
<feature type="region of interest" description="Disordered" evidence="3">
    <location>
        <begin position="692"/>
        <end position="729"/>
    </location>
</feature>
<feature type="region of interest" description="Disordered" evidence="3">
    <location>
        <begin position="339"/>
        <end position="359"/>
    </location>
</feature>
<evidence type="ECO:0000259" key="4">
    <source>
        <dbReference type="Pfam" id="PF17830"/>
    </source>
</evidence>
<proteinExistence type="predicted"/>
<keyword evidence="1" id="KW-0677">Repeat</keyword>
<reference evidence="5" key="2">
    <citation type="journal article" date="2024" name="Plant">
        <title>Genomic evolution and insights into agronomic trait innovations of Sesamum species.</title>
        <authorList>
            <person name="Miao H."/>
            <person name="Wang L."/>
            <person name="Qu L."/>
            <person name="Liu H."/>
            <person name="Sun Y."/>
            <person name="Le M."/>
            <person name="Wang Q."/>
            <person name="Wei S."/>
            <person name="Zheng Y."/>
            <person name="Lin W."/>
            <person name="Duan Y."/>
            <person name="Cao H."/>
            <person name="Xiong S."/>
            <person name="Wang X."/>
            <person name="Wei L."/>
            <person name="Li C."/>
            <person name="Ma Q."/>
            <person name="Ju M."/>
            <person name="Zhao R."/>
            <person name="Li G."/>
            <person name="Mu C."/>
            <person name="Tian Q."/>
            <person name="Mei H."/>
            <person name="Zhang T."/>
            <person name="Gao T."/>
            <person name="Zhang H."/>
        </authorList>
    </citation>
    <scope>NUCLEOTIDE SEQUENCE</scope>
    <source>
        <strain evidence="5">KEN8</strain>
    </source>
</reference>
<dbReference type="GO" id="GO:0005654">
    <property type="term" value="C:nucleoplasm"/>
    <property type="evidence" value="ECO:0007669"/>
    <property type="project" value="TreeGrafter"/>
</dbReference>
<comment type="caution">
    <text evidence="5">The sequence shown here is derived from an EMBL/GenBank/DDBJ whole genome shotgun (WGS) entry which is preliminary data.</text>
</comment>